<dbReference type="EMBL" id="UHFG01000004">
    <property type="protein sequence ID" value="SUN50067.1"/>
    <property type="molecule type" value="Genomic_DNA"/>
</dbReference>
<dbReference type="GO" id="GO:0005829">
    <property type="term" value="C:cytosol"/>
    <property type="evidence" value="ECO:0007669"/>
    <property type="project" value="TreeGrafter"/>
</dbReference>
<dbReference type="InterPro" id="IPR029039">
    <property type="entry name" value="Flavoprotein-like_sf"/>
</dbReference>
<dbReference type="InterPro" id="IPR050712">
    <property type="entry name" value="NAD(P)H-dep_reductase"/>
</dbReference>
<dbReference type="GO" id="GO:0010181">
    <property type="term" value="F:FMN binding"/>
    <property type="evidence" value="ECO:0007669"/>
    <property type="project" value="TreeGrafter"/>
</dbReference>
<dbReference type="EC" id="1.7.1.6" evidence="2"/>
<dbReference type="AlphaFoldDB" id="A0A380JY25"/>
<sequence>MVKRIGFILGSLRQESNSQKVAAAVKALFPEKVVITEIPIGDLPLYNPDLDEGNVPESYTRFRQAVKEQDGIVFITPEYNRGLPAAIKNAIDVGSRPIGQGVFDGKPSLIVSHSTGNVSGFGANHQLRQSLVFLNVPVLAQPEAYLAQADQLFDEQGQLSNEGTKGFLQTVVDAYLGFAKRFEN</sequence>
<protein>
    <submittedName>
        <fullName evidence="2">NADPH-dependent FMN reductase</fullName>
        <ecNumber evidence="2">1.5.1.30</ecNumber>
        <ecNumber evidence="2">1.7.1.6</ecNumber>
    </submittedName>
</protein>
<reference evidence="2 3" key="1">
    <citation type="submission" date="2018-06" db="EMBL/GenBank/DDBJ databases">
        <authorList>
            <consortium name="Pathogen Informatics"/>
            <person name="Doyle S."/>
        </authorList>
    </citation>
    <scope>NUCLEOTIDE SEQUENCE [LARGE SCALE GENOMIC DNA]</scope>
    <source>
        <strain evidence="2 3">NCTC4670</strain>
    </source>
</reference>
<organism evidence="2 3">
    <name type="scientific">Streptococcus dysgalactiae subsp. dysgalactiae</name>
    <dbReference type="NCBI Taxonomy" id="99822"/>
    <lineage>
        <taxon>Bacteria</taxon>
        <taxon>Bacillati</taxon>
        <taxon>Bacillota</taxon>
        <taxon>Bacilli</taxon>
        <taxon>Lactobacillales</taxon>
        <taxon>Streptococcaceae</taxon>
        <taxon>Streptococcus</taxon>
    </lineage>
</organism>
<dbReference type="GO" id="GO:0042602">
    <property type="term" value="F:riboflavin reductase (NADPH) activity"/>
    <property type="evidence" value="ECO:0007669"/>
    <property type="project" value="UniProtKB-EC"/>
</dbReference>
<evidence type="ECO:0000313" key="3">
    <source>
        <dbReference type="Proteomes" id="UP000254797"/>
    </source>
</evidence>
<dbReference type="RefSeq" id="WP_115246189.1">
    <property type="nucleotide sequence ID" value="NZ_JAIEZZ010000007.1"/>
</dbReference>
<dbReference type="Pfam" id="PF03358">
    <property type="entry name" value="FMN_red"/>
    <property type="match status" value="1"/>
</dbReference>
<accession>A0A380JY25</accession>
<dbReference type="SUPFAM" id="SSF52218">
    <property type="entry name" value="Flavoproteins"/>
    <property type="match status" value="1"/>
</dbReference>
<dbReference type="InterPro" id="IPR005025">
    <property type="entry name" value="FMN_Rdtase-like_dom"/>
</dbReference>
<keyword evidence="2" id="KW-0560">Oxidoreductase</keyword>
<dbReference type="PANTHER" id="PTHR30543">
    <property type="entry name" value="CHROMATE REDUCTASE"/>
    <property type="match status" value="1"/>
</dbReference>
<dbReference type="Proteomes" id="UP000254797">
    <property type="component" value="Unassembled WGS sequence"/>
</dbReference>
<name>A0A380JY25_STRDY</name>
<evidence type="ECO:0000259" key="1">
    <source>
        <dbReference type="Pfam" id="PF03358"/>
    </source>
</evidence>
<dbReference type="EC" id="1.5.1.30" evidence="2"/>
<dbReference type="Gene3D" id="3.40.50.360">
    <property type="match status" value="1"/>
</dbReference>
<feature type="domain" description="NADPH-dependent FMN reductase-like" evidence="1">
    <location>
        <begin position="4"/>
        <end position="149"/>
    </location>
</feature>
<evidence type="ECO:0000313" key="2">
    <source>
        <dbReference type="EMBL" id="SUN50067.1"/>
    </source>
</evidence>
<dbReference type="GO" id="GO:0050446">
    <property type="term" value="F:azobenzene reductase (NADP+) activity"/>
    <property type="evidence" value="ECO:0007669"/>
    <property type="project" value="UniProtKB-EC"/>
</dbReference>
<gene>
    <name evidence="2" type="primary">azr_2</name>
    <name evidence="2" type="ORF">NCTC4670_01181</name>
</gene>
<dbReference type="PANTHER" id="PTHR30543:SF21">
    <property type="entry name" value="NAD(P)H-DEPENDENT FMN REDUCTASE LOT6"/>
    <property type="match status" value="1"/>
</dbReference>
<proteinExistence type="predicted"/>